<dbReference type="NCBIfam" id="NF041278">
    <property type="entry name" value="CmcJ_NvfI_EfuI"/>
    <property type="match status" value="1"/>
</dbReference>
<feature type="non-terminal residue" evidence="3">
    <location>
        <position position="253"/>
    </location>
</feature>
<gene>
    <name evidence="3" type="ORF">BOTBODRAFT_66279</name>
</gene>
<accession>A0A067MR66</accession>
<organism evidence="3 4">
    <name type="scientific">Botryobasidium botryosum (strain FD-172 SS1)</name>
    <dbReference type="NCBI Taxonomy" id="930990"/>
    <lineage>
        <taxon>Eukaryota</taxon>
        <taxon>Fungi</taxon>
        <taxon>Dikarya</taxon>
        <taxon>Basidiomycota</taxon>
        <taxon>Agaricomycotina</taxon>
        <taxon>Agaricomycetes</taxon>
        <taxon>Cantharellales</taxon>
        <taxon>Botryobasidiaceae</taxon>
        <taxon>Botryobasidium</taxon>
    </lineage>
</organism>
<dbReference type="EMBL" id="KL198039">
    <property type="protein sequence ID" value="KDQ14091.1"/>
    <property type="molecule type" value="Genomic_DNA"/>
</dbReference>
<dbReference type="OrthoDB" id="412788at2759"/>
<dbReference type="GO" id="GO:0016491">
    <property type="term" value="F:oxidoreductase activity"/>
    <property type="evidence" value="ECO:0007669"/>
    <property type="project" value="InterPro"/>
</dbReference>
<comment type="similarity">
    <text evidence="1">Belongs to the asaB hydroxylase/desaturase family.</text>
</comment>
<proteinExistence type="inferred from homology"/>
<evidence type="ECO:0000256" key="2">
    <source>
        <dbReference type="SAM" id="MobiDB-lite"/>
    </source>
</evidence>
<dbReference type="STRING" id="930990.A0A067MR66"/>
<dbReference type="InParanoid" id="A0A067MR66"/>
<dbReference type="InterPro" id="IPR044053">
    <property type="entry name" value="AsaB-like"/>
</dbReference>
<evidence type="ECO:0000313" key="4">
    <source>
        <dbReference type="Proteomes" id="UP000027195"/>
    </source>
</evidence>
<sequence>MATAAAIALPPGDIHTTSTTISPIPPDNLPLVKTNTLDDPRPAIIHSVRGREHAFSLDTNGFAFVKHTSAKTEFLDDKLIESRYYTEVEEILKAQCAESKRICIFDHTIRSTPRRVHADQTFDAGPDRVRYHLGDEAERLLQGRVRIINVWRPIGSTVHRDPLAIADWRTIDVENDLVSTKSTYPDRTGGFCDIRYNKNLEWYYLKEQTTSEVALIKCFDSSIDGRARLAPHSSFHDDSLPPDAPERQSTKSG</sequence>
<dbReference type="Proteomes" id="UP000027195">
    <property type="component" value="Unassembled WGS sequence"/>
</dbReference>
<keyword evidence="4" id="KW-1185">Reference proteome</keyword>
<dbReference type="PANTHER" id="PTHR34598:SF3">
    <property type="entry name" value="OXIDOREDUCTASE AN1597"/>
    <property type="match status" value="1"/>
</dbReference>
<evidence type="ECO:0000256" key="1">
    <source>
        <dbReference type="ARBA" id="ARBA00023604"/>
    </source>
</evidence>
<dbReference type="HOGENOM" id="CLU_042688_2_0_1"/>
<dbReference type="AlphaFoldDB" id="A0A067MR66"/>
<reference evidence="4" key="1">
    <citation type="journal article" date="2014" name="Proc. Natl. Acad. Sci. U.S.A.">
        <title>Extensive sampling of basidiomycete genomes demonstrates inadequacy of the white-rot/brown-rot paradigm for wood decay fungi.</title>
        <authorList>
            <person name="Riley R."/>
            <person name="Salamov A.A."/>
            <person name="Brown D.W."/>
            <person name="Nagy L.G."/>
            <person name="Floudas D."/>
            <person name="Held B.W."/>
            <person name="Levasseur A."/>
            <person name="Lombard V."/>
            <person name="Morin E."/>
            <person name="Otillar R."/>
            <person name="Lindquist E.A."/>
            <person name="Sun H."/>
            <person name="LaButti K.M."/>
            <person name="Schmutz J."/>
            <person name="Jabbour D."/>
            <person name="Luo H."/>
            <person name="Baker S.E."/>
            <person name="Pisabarro A.G."/>
            <person name="Walton J.D."/>
            <person name="Blanchette R.A."/>
            <person name="Henrissat B."/>
            <person name="Martin F."/>
            <person name="Cullen D."/>
            <person name="Hibbett D.S."/>
            <person name="Grigoriev I.V."/>
        </authorList>
    </citation>
    <scope>NUCLEOTIDE SEQUENCE [LARGE SCALE GENOMIC DNA]</scope>
    <source>
        <strain evidence="4">FD-172 SS1</strain>
    </source>
</reference>
<evidence type="ECO:0000313" key="3">
    <source>
        <dbReference type="EMBL" id="KDQ14091.1"/>
    </source>
</evidence>
<feature type="compositionally biased region" description="Basic and acidic residues" evidence="2">
    <location>
        <begin position="234"/>
        <end position="253"/>
    </location>
</feature>
<evidence type="ECO:0008006" key="5">
    <source>
        <dbReference type="Google" id="ProtNLM"/>
    </source>
</evidence>
<feature type="region of interest" description="Disordered" evidence="2">
    <location>
        <begin position="231"/>
        <end position="253"/>
    </location>
</feature>
<name>A0A067MR66_BOTB1</name>
<protein>
    <recommendedName>
        <fullName evidence="5">Methyltransferase</fullName>
    </recommendedName>
</protein>
<dbReference type="PANTHER" id="PTHR34598">
    <property type="entry name" value="BLL6449 PROTEIN"/>
    <property type="match status" value="1"/>
</dbReference>